<protein>
    <recommendedName>
        <fullName evidence="3">Formimidoylglutamate deiminase</fullName>
    </recommendedName>
</protein>
<evidence type="ECO:0000313" key="1">
    <source>
        <dbReference type="EMBL" id="MDF9279215.1"/>
    </source>
</evidence>
<feature type="non-terminal residue" evidence="1">
    <location>
        <position position="1"/>
    </location>
</feature>
<dbReference type="Proteomes" id="UP001220456">
    <property type="component" value="Unassembled WGS sequence"/>
</dbReference>
<dbReference type="Gene3D" id="2.30.40.10">
    <property type="entry name" value="Urease, subunit C, domain 1"/>
    <property type="match status" value="1"/>
</dbReference>
<comment type="caution">
    <text evidence="1">The sequence shown here is derived from an EMBL/GenBank/DDBJ whole genome shotgun (WGS) entry which is preliminary data.</text>
</comment>
<sequence length="74" mass="7308">LDPATARTAGSSPAQLVLTATAQDVTAVVVGGEVVARNGRHVRLGDPGTLLAAAIARMDEAAPTTKATTGKALS</sequence>
<organism evidence="1 2">
    <name type="scientific">Arthrobacter vasquezii</name>
    <dbReference type="NCBI Taxonomy" id="2977629"/>
    <lineage>
        <taxon>Bacteria</taxon>
        <taxon>Bacillati</taxon>
        <taxon>Actinomycetota</taxon>
        <taxon>Actinomycetes</taxon>
        <taxon>Micrococcales</taxon>
        <taxon>Micrococcaceae</taxon>
        <taxon>Arthrobacter</taxon>
    </lineage>
</organism>
<gene>
    <name evidence="1" type="ORF">P4U43_15605</name>
</gene>
<reference evidence="1 2" key="1">
    <citation type="journal article" date="2023" name="Int. J. Syst. Evol. Microbiol.">
        <title>Arthrobacter vasquezii sp. nov., isolated from a soil sample from Union Glacier, Antarctica.</title>
        <authorList>
            <person name="Valenzuela-Ibaceta F."/>
            <person name="Carrasco V."/>
            <person name="Lagos-Moraga S."/>
            <person name="Dietz-Vargas C."/>
            <person name="Navarro C.A."/>
            <person name="Perez-Donoso J.M."/>
        </authorList>
    </citation>
    <scope>NUCLEOTIDE SEQUENCE [LARGE SCALE GENOMIC DNA]</scope>
    <source>
        <strain evidence="1 2">EH-1B-1</strain>
    </source>
</reference>
<dbReference type="InterPro" id="IPR011059">
    <property type="entry name" value="Metal-dep_hydrolase_composite"/>
</dbReference>
<evidence type="ECO:0000313" key="2">
    <source>
        <dbReference type="Proteomes" id="UP001220456"/>
    </source>
</evidence>
<proteinExistence type="predicted"/>
<dbReference type="SUPFAM" id="SSF51338">
    <property type="entry name" value="Composite domain of metallo-dependent hydrolases"/>
    <property type="match status" value="1"/>
</dbReference>
<dbReference type="EMBL" id="JAROKN010000065">
    <property type="protein sequence ID" value="MDF9279215.1"/>
    <property type="molecule type" value="Genomic_DNA"/>
</dbReference>
<name>A0ABT6CZ83_9MICC</name>
<keyword evidence="2" id="KW-1185">Reference proteome</keyword>
<accession>A0ABT6CZ83</accession>
<evidence type="ECO:0008006" key="3">
    <source>
        <dbReference type="Google" id="ProtNLM"/>
    </source>
</evidence>